<feature type="compositionally biased region" description="Basic and acidic residues" evidence="1">
    <location>
        <begin position="132"/>
        <end position="162"/>
    </location>
</feature>
<reference evidence="3 4" key="1">
    <citation type="journal article" date="2019" name="Commun. Biol.">
        <title>The bagworm genome reveals a unique fibroin gene that provides high tensile strength.</title>
        <authorList>
            <person name="Kono N."/>
            <person name="Nakamura H."/>
            <person name="Ohtoshi R."/>
            <person name="Tomita M."/>
            <person name="Numata K."/>
            <person name="Arakawa K."/>
        </authorList>
    </citation>
    <scope>NUCLEOTIDE SEQUENCE [LARGE SCALE GENOMIC DNA]</scope>
</reference>
<evidence type="ECO:0000256" key="2">
    <source>
        <dbReference type="SAM" id="Phobius"/>
    </source>
</evidence>
<dbReference type="Proteomes" id="UP000299102">
    <property type="component" value="Unassembled WGS sequence"/>
</dbReference>
<evidence type="ECO:0000313" key="3">
    <source>
        <dbReference type="EMBL" id="GBP59300.1"/>
    </source>
</evidence>
<sequence length="189" mass="21568">MVDDDRQTSGIFVSVLGTLAAAHILYYRPNSLFTMRAGIYSCRFIPRIPRIYSYNAVIYGTTLYARRSPSFQIARPVYITNVIPARGALERRRRHGHLLLLYRVLHLLPPPRIPEYANAATCRNNMTVRSRPLPESRERNAERSARARCERTPRRIDADRRRAPPPVAHWRMSGNAAAAPARACRGSFP</sequence>
<protein>
    <submittedName>
        <fullName evidence="3">Uncharacterized protein</fullName>
    </submittedName>
</protein>
<evidence type="ECO:0000256" key="1">
    <source>
        <dbReference type="SAM" id="MobiDB-lite"/>
    </source>
</evidence>
<keyword evidence="2" id="KW-1133">Transmembrane helix</keyword>
<dbReference type="AlphaFoldDB" id="A0A4C1X8D0"/>
<gene>
    <name evidence="3" type="ORF">EVAR_40685_1</name>
</gene>
<feature type="transmembrane region" description="Helical" evidence="2">
    <location>
        <begin position="6"/>
        <end position="27"/>
    </location>
</feature>
<accession>A0A4C1X8D0</accession>
<name>A0A4C1X8D0_EUMVA</name>
<evidence type="ECO:0000313" key="4">
    <source>
        <dbReference type="Proteomes" id="UP000299102"/>
    </source>
</evidence>
<feature type="region of interest" description="Disordered" evidence="1">
    <location>
        <begin position="130"/>
        <end position="166"/>
    </location>
</feature>
<dbReference type="EMBL" id="BGZK01000758">
    <property type="protein sequence ID" value="GBP59300.1"/>
    <property type="molecule type" value="Genomic_DNA"/>
</dbReference>
<keyword evidence="4" id="KW-1185">Reference proteome</keyword>
<comment type="caution">
    <text evidence="3">The sequence shown here is derived from an EMBL/GenBank/DDBJ whole genome shotgun (WGS) entry which is preliminary data.</text>
</comment>
<keyword evidence="2" id="KW-0812">Transmembrane</keyword>
<organism evidence="3 4">
    <name type="scientific">Eumeta variegata</name>
    <name type="common">Bagworm moth</name>
    <name type="synonym">Eumeta japonica</name>
    <dbReference type="NCBI Taxonomy" id="151549"/>
    <lineage>
        <taxon>Eukaryota</taxon>
        <taxon>Metazoa</taxon>
        <taxon>Ecdysozoa</taxon>
        <taxon>Arthropoda</taxon>
        <taxon>Hexapoda</taxon>
        <taxon>Insecta</taxon>
        <taxon>Pterygota</taxon>
        <taxon>Neoptera</taxon>
        <taxon>Endopterygota</taxon>
        <taxon>Lepidoptera</taxon>
        <taxon>Glossata</taxon>
        <taxon>Ditrysia</taxon>
        <taxon>Tineoidea</taxon>
        <taxon>Psychidae</taxon>
        <taxon>Oiketicinae</taxon>
        <taxon>Eumeta</taxon>
    </lineage>
</organism>
<proteinExistence type="predicted"/>
<keyword evidence="2" id="KW-0472">Membrane</keyword>